<dbReference type="RefSeq" id="WP_329081403.1">
    <property type="nucleotide sequence ID" value="NZ_CP109495.1"/>
</dbReference>
<protein>
    <submittedName>
        <fullName evidence="4">Prephenate dehydrogenase</fullName>
    </submittedName>
</protein>
<accession>A0ABZ2AD30</accession>
<dbReference type="SUPFAM" id="SSF51735">
    <property type="entry name" value="NAD(P)-binding Rossmann-fold domains"/>
    <property type="match status" value="1"/>
</dbReference>
<dbReference type="NCBIfam" id="NF005112">
    <property type="entry name" value="PRK06545.2-4"/>
    <property type="match status" value="1"/>
</dbReference>
<dbReference type="PROSITE" id="PS51176">
    <property type="entry name" value="PDH_ADH"/>
    <property type="match status" value="1"/>
</dbReference>
<reference evidence="4" key="1">
    <citation type="submission" date="2022-10" db="EMBL/GenBank/DDBJ databases">
        <title>The complete genomes of actinobacterial strains from the NBC collection.</title>
        <authorList>
            <person name="Joergensen T.S."/>
            <person name="Alvarez Arevalo M."/>
            <person name="Sterndorff E.B."/>
            <person name="Faurdal D."/>
            <person name="Vuksanovic O."/>
            <person name="Mourched A.-S."/>
            <person name="Charusanti P."/>
            <person name="Shaw S."/>
            <person name="Blin K."/>
            <person name="Weber T."/>
        </authorList>
    </citation>
    <scope>NUCLEOTIDE SEQUENCE</scope>
    <source>
        <strain evidence="4">NBC_01432</strain>
    </source>
</reference>
<comment type="similarity">
    <text evidence="1">Belongs to the prephenate/arogenate dehydrogenase family.</text>
</comment>
<keyword evidence="2" id="KW-0560">Oxidoreductase</keyword>
<proteinExistence type="inferred from homology"/>
<dbReference type="InterPro" id="IPR036291">
    <property type="entry name" value="NAD(P)-bd_dom_sf"/>
</dbReference>
<dbReference type="Proteomes" id="UP001432209">
    <property type="component" value="Chromosome"/>
</dbReference>
<dbReference type="Pfam" id="PF02153">
    <property type="entry name" value="PDH_N"/>
    <property type="match status" value="1"/>
</dbReference>
<dbReference type="EMBL" id="CP109495">
    <property type="protein sequence ID" value="WUX56610.1"/>
    <property type="molecule type" value="Genomic_DNA"/>
</dbReference>
<evidence type="ECO:0000313" key="5">
    <source>
        <dbReference type="Proteomes" id="UP001432209"/>
    </source>
</evidence>
<dbReference type="Gene3D" id="3.40.50.720">
    <property type="entry name" value="NAD(P)-binding Rossmann-like Domain"/>
    <property type="match status" value="1"/>
</dbReference>
<sequence length="362" mass="37490">MRTAVIIGTGMIGTSIGLALRKQGVDSYLMDTSPVALRIAEAVGAGTAEEPPETVDLAVVAVPPAHVAPVVASHQSRGTARFYVDVAGVKVSTRRELDVLGCDLATVVGGHPLVGRPGSGPLAARGDPFDGRPWALVPAVGTDAAALNCALELVAACGAIPVVLDAEAHDRAIALGTLVPQIVLTLVAARLTEADSGALRLLGSVWSEIPQLVGVDSATSWTQALAANAAPVVGELEKLSRDLASLLETLRGVADGDGSLAEPDGRLLEFIQRGIDGSNRVPGRYGIPTETALADIDVSVDDRPAELARLFGDVAGAGVVMRGINISQRPDSPDRTVTISVTPRDAEDLLHELRHRKWPANS</sequence>
<evidence type="ECO:0000256" key="2">
    <source>
        <dbReference type="ARBA" id="ARBA00023002"/>
    </source>
</evidence>
<dbReference type="InterPro" id="IPR003099">
    <property type="entry name" value="Prephen_DH"/>
</dbReference>
<gene>
    <name evidence="4" type="ORF">OG442_36625</name>
</gene>
<dbReference type="PANTHER" id="PTHR21363">
    <property type="entry name" value="PREPHENATE DEHYDROGENASE"/>
    <property type="match status" value="1"/>
</dbReference>
<keyword evidence="5" id="KW-1185">Reference proteome</keyword>
<organism evidence="4 5">
    <name type="scientific">Streptomyces niveus</name>
    <name type="common">Streptomyces spheroides</name>
    <dbReference type="NCBI Taxonomy" id="193462"/>
    <lineage>
        <taxon>Bacteria</taxon>
        <taxon>Bacillati</taxon>
        <taxon>Actinomycetota</taxon>
        <taxon>Actinomycetes</taxon>
        <taxon>Kitasatosporales</taxon>
        <taxon>Streptomycetaceae</taxon>
        <taxon>Streptomyces</taxon>
    </lineage>
</organism>
<evidence type="ECO:0000313" key="4">
    <source>
        <dbReference type="EMBL" id="WUX56610.1"/>
    </source>
</evidence>
<evidence type="ECO:0000256" key="1">
    <source>
        <dbReference type="ARBA" id="ARBA00007964"/>
    </source>
</evidence>
<feature type="domain" description="Prephenate/arogenate dehydrogenase" evidence="3">
    <location>
        <begin position="2"/>
        <end position="283"/>
    </location>
</feature>
<evidence type="ECO:0000259" key="3">
    <source>
        <dbReference type="PROSITE" id="PS51176"/>
    </source>
</evidence>
<name>A0ABZ2AD30_STRNV</name>
<dbReference type="InterPro" id="IPR050812">
    <property type="entry name" value="Preph/Arog_dehydrog"/>
</dbReference>
<dbReference type="Gene3D" id="1.10.3660.10">
    <property type="entry name" value="6-phosphogluconate dehydrogenase C-terminal like domain"/>
    <property type="match status" value="1"/>
</dbReference>
<dbReference type="PANTHER" id="PTHR21363:SF0">
    <property type="entry name" value="PREPHENATE DEHYDROGENASE [NADP(+)]"/>
    <property type="match status" value="1"/>
</dbReference>
<dbReference type="InterPro" id="IPR046826">
    <property type="entry name" value="PDH_N"/>
</dbReference>